<dbReference type="RefSeq" id="WP_211281780.1">
    <property type="nucleotide sequence ID" value="NZ_PDJG01000001.1"/>
</dbReference>
<organism evidence="2 3">
    <name type="scientific">Sanguibacter antarcticus</name>
    <dbReference type="NCBI Taxonomy" id="372484"/>
    <lineage>
        <taxon>Bacteria</taxon>
        <taxon>Bacillati</taxon>
        <taxon>Actinomycetota</taxon>
        <taxon>Actinomycetes</taxon>
        <taxon>Micrococcales</taxon>
        <taxon>Sanguibacteraceae</taxon>
        <taxon>Sanguibacter</taxon>
    </lineage>
</organism>
<gene>
    <name evidence="2" type="ORF">ATL42_0951</name>
</gene>
<keyword evidence="1" id="KW-0472">Membrane</keyword>
<dbReference type="Pfam" id="PF07963">
    <property type="entry name" value="N_methyl"/>
    <property type="match status" value="1"/>
</dbReference>
<keyword evidence="1" id="KW-0812">Transmembrane</keyword>
<dbReference type="GO" id="GO:0030246">
    <property type="term" value="F:carbohydrate binding"/>
    <property type="evidence" value="ECO:0007669"/>
    <property type="project" value="InterPro"/>
</dbReference>
<proteinExistence type="predicted"/>
<dbReference type="NCBIfam" id="TIGR02532">
    <property type="entry name" value="IV_pilin_GFxxxE"/>
    <property type="match status" value="1"/>
</dbReference>
<dbReference type="InterPro" id="IPR013784">
    <property type="entry name" value="Carb-bd-like_fold"/>
</dbReference>
<evidence type="ECO:0000313" key="3">
    <source>
        <dbReference type="Proteomes" id="UP000225548"/>
    </source>
</evidence>
<protein>
    <submittedName>
        <fullName evidence="2">Prepilin-type N-terminal cleavage/methylation domain-containing protein</fullName>
    </submittedName>
</protein>
<feature type="transmembrane region" description="Helical" evidence="1">
    <location>
        <begin position="20"/>
        <end position="42"/>
    </location>
</feature>
<dbReference type="Gene3D" id="2.60.40.1120">
    <property type="entry name" value="Carboxypeptidase-like, regulatory domain"/>
    <property type="match status" value="1"/>
</dbReference>
<keyword evidence="3" id="KW-1185">Reference proteome</keyword>
<dbReference type="AlphaFoldDB" id="A0A2A9E3D9"/>
<name>A0A2A9E3D9_9MICO</name>
<dbReference type="SUPFAM" id="SSF49452">
    <property type="entry name" value="Starch-binding domain-like"/>
    <property type="match status" value="1"/>
</dbReference>
<accession>A0A2A9E3D9</accession>
<sequence>MKAIRRRLMVAQQGDSGMSIVEVLVAMMIFAVMSTGIIYAMLATLSVTRDARARQVALNLASQEIDLARDAEDLFALYDETRSVTLNGDEYTVERATQWVSDPGLDLQCGSSAGGSGGGTLRYKRVNVTVTWANMRSSTEPVRSDTVISPADHINDPTLGTILVSVLSGDGTGRSGVTVSASPGSPSNGASVLGVTPASTDAQGCTYILSVVPGNYNVTVTRSGYVDENQNSSSTKVIGVAAGTAASAGFQYDEAATFVAKYAANYVPAAGETVRLPSMQTSFVSSYGTYVPSTTSSASSKSFSLFPFQSGYTALAGKYVAPSELNAGCVSVDPAAWPDGVDADGITAITGSTNTSVAASGGSSVDAPVTMGVVRVAGGGSGGYLKAVSAAAVGDDPGCAVPMTYTFGNVLGSGATIALPPGSWTLYQGTSSSTQNTIIPSSRLTPLTRGIATAPAVVTLDPRVVAP</sequence>
<evidence type="ECO:0000313" key="2">
    <source>
        <dbReference type="EMBL" id="PFG33091.1"/>
    </source>
</evidence>
<reference evidence="2 3" key="1">
    <citation type="submission" date="2017-10" db="EMBL/GenBank/DDBJ databases">
        <title>Sequencing the genomes of 1000 actinobacteria strains.</title>
        <authorList>
            <person name="Klenk H.-P."/>
        </authorList>
    </citation>
    <scope>NUCLEOTIDE SEQUENCE [LARGE SCALE GENOMIC DNA]</scope>
    <source>
        <strain evidence="2 3">DSM 18966</strain>
    </source>
</reference>
<dbReference type="InterPro" id="IPR012902">
    <property type="entry name" value="N_methyl_site"/>
</dbReference>
<comment type="caution">
    <text evidence="2">The sequence shown here is derived from an EMBL/GenBank/DDBJ whole genome shotgun (WGS) entry which is preliminary data.</text>
</comment>
<keyword evidence="1" id="KW-1133">Transmembrane helix</keyword>
<dbReference type="Proteomes" id="UP000225548">
    <property type="component" value="Unassembled WGS sequence"/>
</dbReference>
<evidence type="ECO:0000256" key="1">
    <source>
        <dbReference type="SAM" id="Phobius"/>
    </source>
</evidence>
<dbReference type="EMBL" id="PDJG01000001">
    <property type="protein sequence ID" value="PFG33091.1"/>
    <property type="molecule type" value="Genomic_DNA"/>
</dbReference>